<dbReference type="AlphaFoldDB" id="G8HK99"/>
<evidence type="ECO:0000256" key="10">
    <source>
        <dbReference type="ARBA" id="ARBA00023170"/>
    </source>
</evidence>
<evidence type="ECO:0000256" key="4">
    <source>
        <dbReference type="ARBA" id="ARBA00022606"/>
    </source>
</evidence>
<dbReference type="Gene3D" id="1.20.1070.10">
    <property type="entry name" value="Rhodopsin 7-helix transmembrane proteins"/>
    <property type="match status" value="1"/>
</dbReference>
<feature type="transmembrane region" description="Helical" evidence="12">
    <location>
        <begin position="165"/>
        <end position="184"/>
    </location>
</feature>
<keyword evidence="3" id="KW-0600">Photoreceptor protein</keyword>
<comment type="subcellular location">
    <subcellularLocation>
        <location evidence="1">Membrane</location>
        <topology evidence="1">Multi-pass membrane protein</topology>
    </subcellularLocation>
</comment>
<evidence type="ECO:0000256" key="12">
    <source>
        <dbReference type="SAM" id="Phobius"/>
    </source>
</evidence>
<dbReference type="SMART" id="SM01021">
    <property type="entry name" value="Bac_rhodopsin"/>
    <property type="match status" value="1"/>
</dbReference>
<keyword evidence="9 12" id="KW-0472">Membrane</keyword>
<accession>G8HK99</accession>
<evidence type="ECO:0000256" key="1">
    <source>
        <dbReference type="ARBA" id="ARBA00004141"/>
    </source>
</evidence>
<dbReference type="GO" id="GO:0007602">
    <property type="term" value="P:phototransduction"/>
    <property type="evidence" value="ECO:0007669"/>
    <property type="project" value="UniProtKB-KW"/>
</dbReference>
<evidence type="ECO:0000256" key="5">
    <source>
        <dbReference type="ARBA" id="ARBA00022692"/>
    </source>
</evidence>
<dbReference type="InterPro" id="IPR001425">
    <property type="entry name" value="Arc/bac/fun_rhodopsins"/>
</dbReference>
<evidence type="ECO:0000256" key="9">
    <source>
        <dbReference type="ARBA" id="ARBA00023136"/>
    </source>
</evidence>
<keyword evidence="6" id="KW-0681">Retinal protein</keyword>
<dbReference type="CDD" id="cd15241">
    <property type="entry name" value="7tm_ChRs"/>
    <property type="match status" value="1"/>
</dbReference>
<protein>
    <submittedName>
        <fullName evidence="13">Channelopsin 2</fullName>
    </submittedName>
</protein>
<comment type="similarity">
    <text evidence="2">Belongs to the archaeal/bacterial/fungal opsin family.</text>
</comment>
<dbReference type="PANTHER" id="PTHR28286:SF2">
    <property type="entry name" value="BACTERIORHODOPSIN _OPSIN, NOPA (EUROFUNG)"/>
    <property type="match status" value="1"/>
</dbReference>
<keyword evidence="7 12" id="KW-1133">Transmembrane helix</keyword>
<proteinExistence type="evidence at transcript level"/>
<organism evidence="13">
    <name type="scientific">Chlamydomonas raudensis</name>
    <dbReference type="NCBI Taxonomy" id="284013"/>
    <lineage>
        <taxon>Eukaryota</taxon>
        <taxon>Viridiplantae</taxon>
        <taxon>Chlorophyta</taxon>
        <taxon>core chlorophytes</taxon>
        <taxon>Chlorophyceae</taxon>
        <taxon>CS clade</taxon>
        <taxon>Chlamydomonadales</taxon>
        <taxon>Chlamydomonadaceae</taxon>
        <taxon>Chlamydomonas</taxon>
    </lineage>
</organism>
<feature type="region of interest" description="Disordered" evidence="11">
    <location>
        <begin position="582"/>
        <end position="606"/>
    </location>
</feature>
<name>G8HK99_9CHLO</name>
<evidence type="ECO:0000256" key="11">
    <source>
        <dbReference type="SAM" id="MobiDB-lite"/>
    </source>
</evidence>
<evidence type="ECO:0000313" key="13">
    <source>
        <dbReference type="EMBL" id="AER58218.2"/>
    </source>
</evidence>
<reference evidence="13" key="1">
    <citation type="submission" date="2012-08" db="EMBL/GenBank/DDBJ databases">
        <title>Diversity of Chlamydomonas Channel Rhodopsins.</title>
        <authorList>
            <person name="Hou S.-Y."/>
            <person name="Govorunova E.G."/>
            <person name="Ntefidou M."/>
            <person name="Lane C.E."/>
            <person name="Spudich E.N."/>
            <person name="Sineshchekov O.A."/>
            <person name="Spudich J.L."/>
        </authorList>
    </citation>
    <scope>NUCLEOTIDE SEQUENCE</scope>
</reference>
<dbReference type="PANTHER" id="PTHR28286">
    <property type="match status" value="1"/>
</dbReference>
<dbReference type="EMBL" id="JN596949">
    <property type="protein sequence ID" value="AER58218.2"/>
    <property type="molecule type" value="mRNA"/>
</dbReference>
<keyword evidence="4" id="KW-0716">Sensory transduction</keyword>
<evidence type="ECO:0000256" key="2">
    <source>
        <dbReference type="ARBA" id="ARBA00008130"/>
    </source>
</evidence>
<keyword evidence="8" id="KW-0157">Chromophore</keyword>
<keyword evidence="5 12" id="KW-0812">Transmembrane</keyword>
<dbReference type="GO" id="GO:0005886">
    <property type="term" value="C:plasma membrane"/>
    <property type="evidence" value="ECO:0007669"/>
    <property type="project" value="TreeGrafter"/>
</dbReference>
<feature type="transmembrane region" description="Helical" evidence="12">
    <location>
        <begin position="94"/>
        <end position="116"/>
    </location>
</feature>
<evidence type="ECO:0000256" key="6">
    <source>
        <dbReference type="ARBA" id="ARBA00022925"/>
    </source>
</evidence>
<sequence>MASMAFSAISLASSAMRSLQASGGNPFEHDAPPDNSCELTPYGCLNDFYCNPAYGLADAGYNYCYVQSAYGKLAIVQTDQLSWLYSHGSSGAKAASIAFQWLAFATAVIGLMFYAWDTWKATTGWEEVYVCTIELIKVLIEIFKEFEIPCSLYLPTGNWVLWLRYAEWLLTCPVILIHLSNITGLKDDYNKRTMRLLVSDIGCIVWGVTSAMTVGYLKWIFFAIGLLYGSNTYFHSAKVYIEAYHTVPKGRCRVIVRLMAYCFYLAWTMFPILFALGPEGMGQMSAYMSTILTTIADVLSKQIWGLLGHHLRVKIYQHILIHGDIRKKTTMQVGGEDVEVEEFVDEDDEEGVRQANTQLANRESFVHMAEQMKKNGIEVRATYDTGVDKEMGHHHVEAGRIILAVPDMSMVDFFRQQLSQMPAPIELVPALGIDNTVQLVQQAAALGGCDFVLVHPEFLKDASSSGLVTKLRMMGQRVCAFGWSPMGPQRELIESRGLDGWLEGPSFGSGIDRHQLTALVSRMQMMRKATMGSGMANPMAQQQQSFMMHQQNSAHNSFMIQPQTQPQANPLYGAQMGSQMGATTGSALFHPAAPGNATPPSPSGAANVNEAEMLQQLMGEITRLKSELGGSGTPR</sequence>
<dbReference type="GO" id="GO:0009881">
    <property type="term" value="F:photoreceptor activity"/>
    <property type="evidence" value="ECO:0007669"/>
    <property type="project" value="UniProtKB-KW"/>
</dbReference>
<dbReference type="SUPFAM" id="SSF81321">
    <property type="entry name" value="Family A G protein-coupled receptor-like"/>
    <property type="match status" value="1"/>
</dbReference>
<evidence type="ECO:0000256" key="3">
    <source>
        <dbReference type="ARBA" id="ARBA00022543"/>
    </source>
</evidence>
<feature type="transmembrane region" description="Helical" evidence="12">
    <location>
        <begin position="204"/>
        <end position="228"/>
    </location>
</feature>
<evidence type="ECO:0000256" key="8">
    <source>
        <dbReference type="ARBA" id="ARBA00022991"/>
    </source>
</evidence>
<dbReference type="Pfam" id="PF01036">
    <property type="entry name" value="Bac_rhodopsin"/>
    <property type="match status" value="1"/>
</dbReference>
<keyword evidence="10" id="KW-0675">Receptor</keyword>
<feature type="transmembrane region" description="Helical" evidence="12">
    <location>
        <begin position="254"/>
        <end position="274"/>
    </location>
</feature>
<evidence type="ECO:0000256" key="7">
    <source>
        <dbReference type="ARBA" id="ARBA00022989"/>
    </source>
</evidence>
<dbReference type="Gene3D" id="6.20.370.80">
    <property type="match status" value="1"/>
</dbReference>